<evidence type="ECO:0000313" key="2">
    <source>
        <dbReference type="EMBL" id="HIU92221.1"/>
    </source>
</evidence>
<dbReference type="Proteomes" id="UP000886748">
    <property type="component" value="Unassembled WGS sequence"/>
</dbReference>
<organism evidence="2 3">
    <name type="scientific">Candidatus Limenecus avicola</name>
    <dbReference type="NCBI Taxonomy" id="2840847"/>
    <lineage>
        <taxon>Bacteria</taxon>
        <taxon>Bacillati</taxon>
        <taxon>Bacillota</taxon>
        <taxon>Clostridia</taxon>
        <taxon>Eubacteriales</taxon>
        <taxon>Clostridiaceae</taxon>
        <taxon>Clostridiaceae incertae sedis</taxon>
        <taxon>Candidatus Limenecus</taxon>
    </lineage>
</organism>
<evidence type="ECO:0000256" key="1">
    <source>
        <dbReference type="SAM" id="MobiDB-lite"/>
    </source>
</evidence>
<feature type="compositionally biased region" description="Basic and acidic residues" evidence="1">
    <location>
        <begin position="35"/>
        <end position="48"/>
    </location>
</feature>
<protein>
    <submittedName>
        <fullName evidence="2">Uncharacterized protein</fullName>
    </submittedName>
</protein>
<feature type="region of interest" description="Disordered" evidence="1">
    <location>
        <begin position="35"/>
        <end position="58"/>
    </location>
</feature>
<gene>
    <name evidence="2" type="ORF">IAD26_03690</name>
</gene>
<name>A0A9D1N038_9CLOT</name>
<accession>A0A9D1N038</accession>
<reference evidence="2" key="2">
    <citation type="journal article" date="2021" name="PeerJ">
        <title>Extensive microbial diversity within the chicken gut microbiome revealed by metagenomics and culture.</title>
        <authorList>
            <person name="Gilroy R."/>
            <person name="Ravi A."/>
            <person name="Getino M."/>
            <person name="Pursley I."/>
            <person name="Horton D.L."/>
            <person name="Alikhan N.F."/>
            <person name="Baker D."/>
            <person name="Gharbi K."/>
            <person name="Hall N."/>
            <person name="Watson M."/>
            <person name="Adriaenssens E.M."/>
            <person name="Foster-Nyarko E."/>
            <person name="Jarju S."/>
            <person name="Secka A."/>
            <person name="Antonio M."/>
            <person name="Oren A."/>
            <person name="Chaudhuri R.R."/>
            <person name="La Ragione R."/>
            <person name="Hildebrand F."/>
            <person name="Pallen M.J."/>
        </authorList>
    </citation>
    <scope>NUCLEOTIDE SEQUENCE</scope>
    <source>
        <strain evidence="2">CHK154-7741</strain>
    </source>
</reference>
<dbReference type="InterPro" id="IPR046653">
    <property type="entry name" value="DUF6765"/>
</dbReference>
<reference evidence="2" key="1">
    <citation type="submission" date="2020-10" db="EMBL/GenBank/DDBJ databases">
        <authorList>
            <person name="Gilroy R."/>
        </authorList>
    </citation>
    <scope>NUCLEOTIDE SEQUENCE</scope>
    <source>
        <strain evidence="2">CHK154-7741</strain>
    </source>
</reference>
<evidence type="ECO:0000313" key="3">
    <source>
        <dbReference type="Proteomes" id="UP000886748"/>
    </source>
</evidence>
<dbReference type="AlphaFoldDB" id="A0A9D1N038"/>
<sequence>MDKDFNFYSTYMASRNAGYDDASACKIAKAAQTVDDKTPELDNTEHTMPESLQEDQES</sequence>
<proteinExistence type="predicted"/>
<dbReference type="Pfam" id="PF20551">
    <property type="entry name" value="DUF6765"/>
    <property type="match status" value="1"/>
</dbReference>
<dbReference type="EMBL" id="DVOD01000027">
    <property type="protein sequence ID" value="HIU92221.1"/>
    <property type="molecule type" value="Genomic_DNA"/>
</dbReference>
<comment type="caution">
    <text evidence="2">The sequence shown here is derived from an EMBL/GenBank/DDBJ whole genome shotgun (WGS) entry which is preliminary data.</text>
</comment>